<dbReference type="InterPro" id="IPR000873">
    <property type="entry name" value="AMP-dep_synth/lig_dom"/>
</dbReference>
<dbReference type="Gene3D" id="3.40.50.12780">
    <property type="entry name" value="N-terminal domain of ligase-like"/>
    <property type="match status" value="1"/>
</dbReference>
<reference evidence="4 5" key="1">
    <citation type="submission" date="2023-11" db="EMBL/GenBank/DDBJ databases">
        <title>Halocaridina rubra genome assembly.</title>
        <authorList>
            <person name="Smith C."/>
        </authorList>
    </citation>
    <scope>NUCLEOTIDE SEQUENCE [LARGE SCALE GENOMIC DNA]</scope>
    <source>
        <strain evidence="4">EP-1</strain>
        <tissue evidence="4">Whole</tissue>
    </source>
</reference>
<dbReference type="PANTHER" id="PTHR24096">
    <property type="entry name" value="LONG-CHAIN-FATTY-ACID--COA LIGASE"/>
    <property type="match status" value="1"/>
</dbReference>
<dbReference type="AlphaFoldDB" id="A0AAN8XS45"/>
<evidence type="ECO:0000256" key="2">
    <source>
        <dbReference type="ARBA" id="ARBA00023140"/>
    </source>
</evidence>
<evidence type="ECO:0000313" key="4">
    <source>
        <dbReference type="EMBL" id="KAK7084749.1"/>
    </source>
</evidence>
<organism evidence="4 5">
    <name type="scientific">Halocaridina rubra</name>
    <name type="common">Hawaiian red shrimp</name>
    <dbReference type="NCBI Taxonomy" id="373956"/>
    <lineage>
        <taxon>Eukaryota</taxon>
        <taxon>Metazoa</taxon>
        <taxon>Ecdysozoa</taxon>
        <taxon>Arthropoda</taxon>
        <taxon>Crustacea</taxon>
        <taxon>Multicrustacea</taxon>
        <taxon>Malacostraca</taxon>
        <taxon>Eumalacostraca</taxon>
        <taxon>Eucarida</taxon>
        <taxon>Decapoda</taxon>
        <taxon>Pleocyemata</taxon>
        <taxon>Caridea</taxon>
        <taxon>Atyoidea</taxon>
        <taxon>Atyidae</taxon>
        <taxon>Halocaridina</taxon>
    </lineage>
</organism>
<proteinExistence type="predicted"/>
<evidence type="ECO:0000313" key="5">
    <source>
        <dbReference type="Proteomes" id="UP001381693"/>
    </source>
</evidence>
<protein>
    <recommendedName>
        <fullName evidence="3">AMP-dependent synthetase/ligase domain-containing protein</fullName>
    </recommendedName>
</protein>
<dbReference type="InterPro" id="IPR042099">
    <property type="entry name" value="ANL_N_sf"/>
</dbReference>
<sequence length="255" mass="27825">MTTLSGMMKWRPILKTASDINSIRTLSGGIFKYNVIQERTLSMPTRARNSGYLHKLECKSFVTSPSVYQNGTATKSKECILECPFQDSMEPIPKGSVTTHIMKVLEENGEKVALVDGVTGEKLTSNDLLQRAKKVASGLRRRHFGPGDILCIIASNTLHYPTTFLAVSSNGGILTLASPGYNEDELEHLLKNSGATWIVTGEGLEDLAKSVAKRTGNIKEIFTLGPGGDGCVPFQELLEDPGDLYQPYTEVSILE</sequence>
<dbReference type="Proteomes" id="UP001381693">
    <property type="component" value="Unassembled WGS sequence"/>
</dbReference>
<comment type="caution">
    <text evidence="4">The sequence shown here is derived from an EMBL/GenBank/DDBJ whole genome shotgun (WGS) entry which is preliminary data.</text>
</comment>
<evidence type="ECO:0000259" key="3">
    <source>
        <dbReference type="Pfam" id="PF00501"/>
    </source>
</evidence>
<dbReference type="GO" id="GO:0016405">
    <property type="term" value="F:CoA-ligase activity"/>
    <property type="evidence" value="ECO:0007669"/>
    <property type="project" value="TreeGrafter"/>
</dbReference>
<dbReference type="EMBL" id="JAXCGZ010001992">
    <property type="protein sequence ID" value="KAK7084749.1"/>
    <property type="molecule type" value="Genomic_DNA"/>
</dbReference>
<dbReference type="Pfam" id="PF00501">
    <property type="entry name" value="AMP-binding"/>
    <property type="match status" value="1"/>
</dbReference>
<keyword evidence="5" id="KW-1185">Reference proteome</keyword>
<dbReference type="SUPFAM" id="SSF56801">
    <property type="entry name" value="Acetyl-CoA synthetase-like"/>
    <property type="match status" value="1"/>
</dbReference>
<name>A0AAN8XS45_HALRR</name>
<dbReference type="PANTHER" id="PTHR24096:SF422">
    <property type="entry name" value="BCDNA.GH02901"/>
    <property type="match status" value="1"/>
</dbReference>
<evidence type="ECO:0000256" key="1">
    <source>
        <dbReference type="ARBA" id="ARBA00004275"/>
    </source>
</evidence>
<dbReference type="GO" id="GO:0005777">
    <property type="term" value="C:peroxisome"/>
    <property type="evidence" value="ECO:0007669"/>
    <property type="project" value="UniProtKB-SubCell"/>
</dbReference>
<comment type="subcellular location">
    <subcellularLocation>
        <location evidence="1">Peroxisome</location>
    </subcellularLocation>
</comment>
<feature type="domain" description="AMP-dependent synthetase/ligase" evidence="3">
    <location>
        <begin position="106"/>
        <end position="210"/>
    </location>
</feature>
<accession>A0AAN8XS45</accession>
<gene>
    <name evidence="4" type="ORF">SK128_000423</name>
</gene>
<keyword evidence="2" id="KW-0576">Peroxisome</keyword>